<dbReference type="AlphaFoldDB" id="A0A1Y2E9X4"/>
<comment type="caution">
    <text evidence="1">The sequence shown here is derived from an EMBL/GenBank/DDBJ whole genome shotgun (WGS) entry which is preliminary data.</text>
</comment>
<proteinExistence type="predicted"/>
<dbReference type="OrthoDB" id="10263401at2759"/>
<dbReference type="Pfam" id="PF13376">
    <property type="entry name" value="OmdA"/>
    <property type="match status" value="1"/>
</dbReference>
<organism evidence="1 2">
    <name type="scientific">Pseudomassariella vexata</name>
    <dbReference type="NCBI Taxonomy" id="1141098"/>
    <lineage>
        <taxon>Eukaryota</taxon>
        <taxon>Fungi</taxon>
        <taxon>Dikarya</taxon>
        <taxon>Ascomycota</taxon>
        <taxon>Pezizomycotina</taxon>
        <taxon>Sordariomycetes</taxon>
        <taxon>Xylariomycetidae</taxon>
        <taxon>Amphisphaeriales</taxon>
        <taxon>Pseudomassariaceae</taxon>
        <taxon>Pseudomassariella</taxon>
    </lineage>
</organism>
<keyword evidence="2" id="KW-1185">Reference proteome</keyword>
<gene>
    <name evidence="1" type="ORF">BCR38DRAFT_334522</name>
</gene>
<evidence type="ECO:0008006" key="3">
    <source>
        <dbReference type="Google" id="ProtNLM"/>
    </source>
</evidence>
<dbReference type="GeneID" id="63771536"/>
<dbReference type="STRING" id="1141098.A0A1Y2E9X4"/>
<sequence length="205" mass="23441">MSAASRATAQQKPSFANAIFFDSPSAFGTWLSQNHATATEVFVGYYKKHTGRQVMPWSQAVDEALCWGWIDGQVKSIDSNRTAQRFTPRKKKGSHWSRINVEKVAILEAAGRMRDPGRAAFALRTEENTAQTYFEREAKGLSEEFKVRLETDEGAAAYVEGRTPGYRRQVFDWIMSAKRPETRERRLVELIESSAQQLDVRQFRR</sequence>
<accession>A0A1Y2E9X4</accession>
<dbReference type="Proteomes" id="UP000193689">
    <property type="component" value="Unassembled WGS sequence"/>
</dbReference>
<evidence type="ECO:0000313" key="1">
    <source>
        <dbReference type="EMBL" id="ORY68388.1"/>
    </source>
</evidence>
<dbReference type="InParanoid" id="A0A1Y2E9X4"/>
<dbReference type="EMBL" id="MCFJ01000003">
    <property type="protein sequence ID" value="ORY68388.1"/>
    <property type="molecule type" value="Genomic_DNA"/>
</dbReference>
<evidence type="ECO:0000313" key="2">
    <source>
        <dbReference type="Proteomes" id="UP000193689"/>
    </source>
</evidence>
<dbReference type="RefSeq" id="XP_040718675.1">
    <property type="nucleotide sequence ID" value="XM_040855324.1"/>
</dbReference>
<reference evidence="1 2" key="1">
    <citation type="submission" date="2016-07" db="EMBL/GenBank/DDBJ databases">
        <title>Pervasive Adenine N6-methylation of Active Genes in Fungi.</title>
        <authorList>
            <consortium name="DOE Joint Genome Institute"/>
            <person name="Mondo S.J."/>
            <person name="Dannebaum R.O."/>
            <person name="Kuo R.C."/>
            <person name="Labutti K."/>
            <person name="Haridas S."/>
            <person name="Kuo A."/>
            <person name="Salamov A."/>
            <person name="Ahrendt S.R."/>
            <person name="Lipzen A."/>
            <person name="Sullivan W."/>
            <person name="Andreopoulos W.B."/>
            <person name="Clum A."/>
            <person name="Lindquist E."/>
            <person name="Daum C."/>
            <person name="Ramamoorthy G.K."/>
            <person name="Gryganskyi A."/>
            <person name="Culley D."/>
            <person name="Magnuson J.K."/>
            <person name="James T.Y."/>
            <person name="O'Malley M.A."/>
            <person name="Stajich J.E."/>
            <person name="Spatafora J.W."/>
            <person name="Visel A."/>
            <person name="Grigoriev I.V."/>
        </authorList>
    </citation>
    <scope>NUCLEOTIDE SEQUENCE [LARGE SCALE GENOMIC DNA]</scope>
    <source>
        <strain evidence="1 2">CBS 129021</strain>
    </source>
</reference>
<name>A0A1Y2E9X4_9PEZI</name>
<protein>
    <recommendedName>
        <fullName evidence="3">Bacteriocin-protection protein</fullName>
    </recommendedName>
</protein>